<accession>A0ABD2CKH3</accession>
<gene>
    <name evidence="1" type="ORF">V1477_006166</name>
</gene>
<dbReference type="AlphaFoldDB" id="A0ABD2CKH3"/>
<name>A0ABD2CKH3_VESMC</name>
<evidence type="ECO:0000313" key="2">
    <source>
        <dbReference type="Proteomes" id="UP001607303"/>
    </source>
</evidence>
<proteinExistence type="predicted"/>
<evidence type="ECO:0000313" key="1">
    <source>
        <dbReference type="EMBL" id="KAL2745602.1"/>
    </source>
</evidence>
<comment type="caution">
    <text evidence="1">The sequence shown here is derived from an EMBL/GenBank/DDBJ whole genome shotgun (WGS) entry which is preliminary data.</text>
</comment>
<sequence length="78" mass="8438">MSSLSLDTTSDISFLSVNIYGTLSRKTACVSLSSLTMPSNNIPSIKITNNSDSFSIPSSLNTKTSQLQTNDYRITTIL</sequence>
<keyword evidence="2" id="KW-1185">Reference proteome</keyword>
<protein>
    <submittedName>
        <fullName evidence="1">Uncharacterized protein</fullName>
    </submittedName>
</protein>
<organism evidence="1 2">
    <name type="scientific">Vespula maculifrons</name>
    <name type="common">Eastern yellow jacket</name>
    <name type="synonym">Wasp</name>
    <dbReference type="NCBI Taxonomy" id="7453"/>
    <lineage>
        <taxon>Eukaryota</taxon>
        <taxon>Metazoa</taxon>
        <taxon>Ecdysozoa</taxon>
        <taxon>Arthropoda</taxon>
        <taxon>Hexapoda</taxon>
        <taxon>Insecta</taxon>
        <taxon>Pterygota</taxon>
        <taxon>Neoptera</taxon>
        <taxon>Endopterygota</taxon>
        <taxon>Hymenoptera</taxon>
        <taxon>Apocrita</taxon>
        <taxon>Aculeata</taxon>
        <taxon>Vespoidea</taxon>
        <taxon>Vespidae</taxon>
        <taxon>Vespinae</taxon>
        <taxon>Vespula</taxon>
    </lineage>
</organism>
<dbReference type="Proteomes" id="UP001607303">
    <property type="component" value="Unassembled WGS sequence"/>
</dbReference>
<reference evidence="1 2" key="1">
    <citation type="journal article" date="2024" name="Ann. Entomol. Soc. Am.">
        <title>Genomic analyses of the southern and eastern yellowjacket wasps (Hymenoptera: Vespidae) reveal evolutionary signatures of social life.</title>
        <authorList>
            <person name="Catto M.A."/>
            <person name="Caine P.B."/>
            <person name="Orr S.E."/>
            <person name="Hunt B.G."/>
            <person name="Goodisman M.A.D."/>
        </authorList>
    </citation>
    <scope>NUCLEOTIDE SEQUENCE [LARGE SCALE GENOMIC DNA]</scope>
    <source>
        <strain evidence="1">232</strain>
        <tissue evidence="1">Head and thorax</tissue>
    </source>
</reference>
<dbReference type="EMBL" id="JAYRBN010000042">
    <property type="protein sequence ID" value="KAL2745602.1"/>
    <property type="molecule type" value="Genomic_DNA"/>
</dbReference>